<dbReference type="EC" id="3.-.-.-" evidence="1"/>
<proteinExistence type="predicted"/>
<dbReference type="Proteomes" id="UP001529275">
    <property type="component" value="Unassembled WGS sequence"/>
</dbReference>
<dbReference type="InterPro" id="IPR036412">
    <property type="entry name" value="HAD-like_sf"/>
</dbReference>
<keyword evidence="2" id="KW-1185">Reference proteome</keyword>
<dbReference type="PANTHER" id="PTHR43434:SF1">
    <property type="entry name" value="PHOSPHOGLYCOLATE PHOSPHATASE"/>
    <property type="match status" value="1"/>
</dbReference>
<dbReference type="NCBIfam" id="TIGR01549">
    <property type="entry name" value="HAD-SF-IA-v1"/>
    <property type="match status" value="1"/>
</dbReference>
<reference evidence="1 2" key="2">
    <citation type="submission" date="2023-06" db="EMBL/GenBank/DDBJ databases">
        <authorList>
            <person name="Zeman M."/>
            <person name="Kubasova T."/>
            <person name="Jahodarova E."/>
            <person name="Nykrynova M."/>
            <person name="Rychlik I."/>
        </authorList>
    </citation>
    <scope>NUCLEOTIDE SEQUENCE [LARGE SCALE GENOMIC DNA]</scope>
    <source>
        <strain evidence="1 2">ET341</strain>
    </source>
</reference>
<dbReference type="SFLD" id="SFLDS00003">
    <property type="entry name" value="Haloacid_Dehalogenase"/>
    <property type="match status" value="1"/>
</dbReference>
<dbReference type="PANTHER" id="PTHR43434">
    <property type="entry name" value="PHOSPHOGLYCOLATE PHOSPHATASE"/>
    <property type="match status" value="1"/>
</dbReference>
<dbReference type="InterPro" id="IPR041492">
    <property type="entry name" value="HAD_2"/>
</dbReference>
<dbReference type="GO" id="GO:0016787">
    <property type="term" value="F:hydrolase activity"/>
    <property type="evidence" value="ECO:0007669"/>
    <property type="project" value="UniProtKB-KW"/>
</dbReference>
<evidence type="ECO:0000313" key="2">
    <source>
        <dbReference type="Proteomes" id="UP001529275"/>
    </source>
</evidence>
<dbReference type="Gene3D" id="1.10.150.240">
    <property type="entry name" value="Putative phosphatase, domain 2"/>
    <property type="match status" value="1"/>
</dbReference>
<dbReference type="Gene3D" id="3.40.50.1000">
    <property type="entry name" value="HAD superfamily/HAD-like"/>
    <property type="match status" value="1"/>
</dbReference>
<dbReference type="PRINTS" id="PR00413">
    <property type="entry name" value="HADHALOGNASE"/>
</dbReference>
<organism evidence="1 2">
    <name type="scientific">Massilimicrobiota timonensis</name>
    <dbReference type="NCBI Taxonomy" id="1776392"/>
    <lineage>
        <taxon>Bacteria</taxon>
        <taxon>Bacillati</taxon>
        <taxon>Bacillota</taxon>
        <taxon>Erysipelotrichia</taxon>
        <taxon>Erysipelotrichales</taxon>
        <taxon>Erysipelotrichaceae</taxon>
        <taxon>Massilimicrobiota</taxon>
    </lineage>
</organism>
<dbReference type="SUPFAM" id="SSF56784">
    <property type="entry name" value="HAD-like"/>
    <property type="match status" value="1"/>
</dbReference>
<name>A0ABT7UIQ3_9FIRM</name>
<accession>A0ABT7UIQ3</accession>
<evidence type="ECO:0000313" key="1">
    <source>
        <dbReference type="EMBL" id="MDM8196028.1"/>
    </source>
</evidence>
<dbReference type="InterPro" id="IPR050155">
    <property type="entry name" value="HAD-like_hydrolase_sf"/>
</dbReference>
<dbReference type="RefSeq" id="WP_087304729.1">
    <property type="nucleotide sequence ID" value="NZ_JAUDCK010000020.1"/>
</dbReference>
<comment type="caution">
    <text evidence="1">The sequence shown here is derived from an EMBL/GenBank/DDBJ whole genome shotgun (WGS) entry which is preliminary data.</text>
</comment>
<dbReference type="EMBL" id="JAUDCK010000020">
    <property type="protein sequence ID" value="MDM8196028.1"/>
    <property type="molecule type" value="Genomic_DNA"/>
</dbReference>
<dbReference type="InterPro" id="IPR006439">
    <property type="entry name" value="HAD-SF_hydro_IA"/>
</dbReference>
<dbReference type="InterPro" id="IPR023198">
    <property type="entry name" value="PGP-like_dom2"/>
</dbReference>
<dbReference type="SFLD" id="SFLDG01129">
    <property type="entry name" value="C1.5:_HAD__Beta-PGM__Phosphata"/>
    <property type="match status" value="1"/>
</dbReference>
<protein>
    <submittedName>
        <fullName evidence="1">HAD family hydrolase</fullName>
        <ecNumber evidence="1">3.-.-.-</ecNumber>
    </submittedName>
</protein>
<sequence length="218" mass="24913">MKKGCLFDLDGTLVNSITDLALSTNEVLKLHHLPTHDISQYNMFVGNGVKKLMERALGPEHLDLLDVCLQDFQKIYREHCLDHTIPYDGIEELITYLKKQNIKLAVVTNKPHALAIQIVEHLFPDTFVAIYGQQDLYPVKPDPQSTYMALMEMRLDKKDCFFIGDSQVDIDTGYYADIDSIGVTWGFRGRQELENAGADYIVDNPYEIMELIQNENRG</sequence>
<dbReference type="Pfam" id="PF13419">
    <property type="entry name" value="HAD_2"/>
    <property type="match status" value="1"/>
</dbReference>
<dbReference type="SFLD" id="SFLDG01135">
    <property type="entry name" value="C1.5.6:_HAD__Beta-PGM__Phospha"/>
    <property type="match status" value="1"/>
</dbReference>
<gene>
    <name evidence="1" type="ORF">QUV98_06850</name>
</gene>
<keyword evidence="1" id="KW-0378">Hydrolase</keyword>
<dbReference type="InterPro" id="IPR023214">
    <property type="entry name" value="HAD_sf"/>
</dbReference>
<reference evidence="2" key="1">
    <citation type="submission" date="2023-06" db="EMBL/GenBank/DDBJ databases">
        <title>Identification and characterization of horizontal gene transfer across gut microbiota members of farm animals based on homology search.</title>
        <authorList>
            <person name="Zeman M."/>
            <person name="Kubasova T."/>
            <person name="Jahodarova E."/>
            <person name="Nykrynova M."/>
            <person name="Rychlik I."/>
        </authorList>
    </citation>
    <scope>NUCLEOTIDE SEQUENCE [LARGE SCALE GENOMIC DNA]</scope>
    <source>
        <strain evidence="2">ET341</strain>
    </source>
</reference>